<feature type="domain" description="Nudix hydrolase" evidence="17">
    <location>
        <begin position="1"/>
        <end position="125"/>
    </location>
</feature>
<evidence type="ECO:0000256" key="9">
    <source>
        <dbReference type="ARBA" id="ARBA00023204"/>
    </source>
</evidence>
<proteinExistence type="inferred from homology"/>
<evidence type="ECO:0000256" key="4">
    <source>
        <dbReference type="ARBA" id="ARBA00022705"/>
    </source>
</evidence>
<evidence type="ECO:0000313" key="19">
    <source>
        <dbReference type="Proteomes" id="UP000541857"/>
    </source>
</evidence>
<evidence type="ECO:0000256" key="6">
    <source>
        <dbReference type="ARBA" id="ARBA00022763"/>
    </source>
</evidence>
<keyword evidence="7 18" id="KW-0378">Hydrolase</keyword>
<evidence type="ECO:0000256" key="1">
    <source>
        <dbReference type="ARBA" id="ARBA00001946"/>
    </source>
</evidence>
<dbReference type="AlphaFoldDB" id="A0A7W2R3N0"/>
<reference evidence="18 19" key="1">
    <citation type="submission" date="2020-07" db="EMBL/GenBank/DDBJ databases">
        <title>Bacterium isolated from marine sediment.</title>
        <authorList>
            <person name="Shang D."/>
        </authorList>
    </citation>
    <scope>NUCLEOTIDE SEQUENCE [LARGE SCALE GENOMIC DNA]</scope>
    <source>
        <strain evidence="18 19">F6074</strain>
    </source>
</reference>
<dbReference type="PROSITE" id="PS51462">
    <property type="entry name" value="NUDIX"/>
    <property type="match status" value="1"/>
</dbReference>
<dbReference type="InterPro" id="IPR029119">
    <property type="entry name" value="MutY_C"/>
</dbReference>
<evidence type="ECO:0000256" key="16">
    <source>
        <dbReference type="ARBA" id="ARBA00042798"/>
    </source>
</evidence>
<keyword evidence="6" id="KW-0227">DNA damage</keyword>
<comment type="similarity">
    <text evidence="2">Belongs to the Nudix hydrolase family.</text>
</comment>
<keyword evidence="8" id="KW-0460">Magnesium</keyword>
<dbReference type="GO" id="GO:0046872">
    <property type="term" value="F:metal ion binding"/>
    <property type="evidence" value="ECO:0007669"/>
    <property type="project" value="UniProtKB-KW"/>
</dbReference>
<protein>
    <recommendedName>
        <fullName evidence="13">8-oxo-dGTP diphosphatase</fullName>
        <ecNumber evidence="12">3.6.1.55</ecNumber>
    </recommendedName>
    <alternativeName>
        <fullName evidence="16">7,8-dihydro-8-oxoguanine-triphosphatase</fullName>
    </alternativeName>
    <alternativeName>
        <fullName evidence="15">Mutator protein MutT</fullName>
    </alternativeName>
    <alternativeName>
        <fullName evidence="14">dGTP pyrophosphohydrolase</fullName>
    </alternativeName>
</protein>
<dbReference type="InterPro" id="IPR047127">
    <property type="entry name" value="MutT-like"/>
</dbReference>
<keyword evidence="5" id="KW-0479">Metal-binding</keyword>
<dbReference type="GO" id="GO:0006260">
    <property type="term" value="P:DNA replication"/>
    <property type="evidence" value="ECO:0007669"/>
    <property type="project" value="UniProtKB-KW"/>
</dbReference>
<dbReference type="GO" id="GO:0044716">
    <property type="term" value="F:8-oxo-GDP phosphatase activity"/>
    <property type="evidence" value="ECO:0007669"/>
    <property type="project" value="TreeGrafter"/>
</dbReference>
<evidence type="ECO:0000256" key="11">
    <source>
        <dbReference type="ARBA" id="ARBA00036904"/>
    </source>
</evidence>
<evidence type="ECO:0000313" key="18">
    <source>
        <dbReference type="EMBL" id="MBA6152170.1"/>
    </source>
</evidence>
<dbReference type="Pfam" id="PF14815">
    <property type="entry name" value="NUDIX_4"/>
    <property type="match status" value="1"/>
</dbReference>
<keyword evidence="19" id="KW-1185">Reference proteome</keyword>
<keyword evidence="3" id="KW-0515">Mutator protein</keyword>
<accession>A0A7W2R3N0</accession>
<dbReference type="InterPro" id="IPR015797">
    <property type="entry name" value="NUDIX_hydrolase-like_dom_sf"/>
</dbReference>
<comment type="cofactor">
    <cofactor evidence="1">
        <name>Mg(2+)</name>
        <dbReference type="ChEBI" id="CHEBI:18420"/>
    </cofactor>
</comment>
<name>A0A7W2R3N0_9FLAO</name>
<keyword evidence="4" id="KW-0235">DNA replication</keyword>
<evidence type="ECO:0000256" key="12">
    <source>
        <dbReference type="ARBA" id="ARBA00038905"/>
    </source>
</evidence>
<evidence type="ECO:0000256" key="14">
    <source>
        <dbReference type="ARBA" id="ARBA00041592"/>
    </source>
</evidence>
<evidence type="ECO:0000256" key="15">
    <source>
        <dbReference type="ARBA" id="ARBA00041979"/>
    </source>
</evidence>
<dbReference type="PANTHER" id="PTHR47707">
    <property type="entry name" value="8-OXO-DGTP DIPHOSPHATASE"/>
    <property type="match status" value="1"/>
</dbReference>
<comment type="catalytic activity">
    <reaction evidence="11">
        <text>8-oxo-GTP + H2O = 8-oxo-GMP + diphosphate + H(+)</text>
        <dbReference type="Rhea" id="RHEA:67616"/>
        <dbReference type="ChEBI" id="CHEBI:15377"/>
        <dbReference type="ChEBI" id="CHEBI:15378"/>
        <dbReference type="ChEBI" id="CHEBI:33019"/>
        <dbReference type="ChEBI" id="CHEBI:143553"/>
        <dbReference type="ChEBI" id="CHEBI:145694"/>
    </reaction>
</comment>
<dbReference type="GO" id="GO:0008413">
    <property type="term" value="F:8-oxo-7,8-dihydroguanosine triphosphate pyrophosphatase activity"/>
    <property type="evidence" value="ECO:0007669"/>
    <property type="project" value="TreeGrafter"/>
</dbReference>
<evidence type="ECO:0000256" key="3">
    <source>
        <dbReference type="ARBA" id="ARBA00022457"/>
    </source>
</evidence>
<dbReference type="Proteomes" id="UP000541857">
    <property type="component" value="Unassembled WGS sequence"/>
</dbReference>
<dbReference type="PANTHER" id="PTHR47707:SF1">
    <property type="entry name" value="NUDIX HYDROLASE FAMILY PROTEIN"/>
    <property type="match status" value="1"/>
</dbReference>
<dbReference type="EC" id="3.6.1.55" evidence="12"/>
<dbReference type="Gene3D" id="3.90.79.10">
    <property type="entry name" value="Nucleoside Triphosphate Pyrophosphohydrolase"/>
    <property type="match status" value="1"/>
</dbReference>
<keyword evidence="9" id="KW-0234">DNA repair</keyword>
<dbReference type="GO" id="GO:0044715">
    <property type="term" value="F:8-oxo-dGDP phosphatase activity"/>
    <property type="evidence" value="ECO:0007669"/>
    <property type="project" value="TreeGrafter"/>
</dbReference>
<evidence type="ECO:0000256" key="13">
    <source>
        <dbReference type="ARBA" id="ARBA00040794"/>
    </source>
</evidence>
<gene>
    <name evidence="18" type="ORF">H3Z82_05460</name>
</gene>
<dbReference type="GO" id="GO:0035539">
    <property type="term" value="F:8-oxo-7,8-dihydrodeoxyguanosine triphosphate pyrophosphatase activity"/>
    <property type="evidence" value="ECO:0007669"/>
    <property type="project" value="UniProtKB-EC"/>
</dbReference>
<sequence length="130" mass="15288">MLHVVCAIIYNDDEILIAQRSDKMALPLKWEFPGGKVERSEEKKMALQREINEELAMEIEVGEALEPVIYHYKSFSITLYPYICNSSSKAFIKREHREIRWEKIENLKKYDWAAADVPVVKKLITEINKM</sequence>
<dbReference type="InterPro" id="IPR000086">
    <property type="entry name" value="NUDIX_hydrolase_dom"/>
</dbReference>
<dbReference type="GO" id="GO:0006281">
    <property type="term" value="P:DNA repair"/>
    <property type="evidence" value="ECO:0007669"/>
    <property type="project" value="UniProtKB-KW"/>
</dbReference>
<dbReference type="CDD" id="cd03425">
    <property type="entry name" value="NUDIX_MutT_NudA_like"/>
    <property type="match status" value="1"/>
</dbReference>
<organism evidence="18 19">
    <name type="scientific">Gelidibacter maritimus</name>
    <dbReference type="NCBI Taxonomy" id="2761487"/>
    <lineage>
        <taxon>Bacteria</taxon>
        <taxon>Pseudomonadati</taxon>
        <taxon>Bacteroidota</taxon>
        <taxon>Flavobacteriia</taxon>
        <taxon>Flavobacteriales</taxon>
        <taxon>Flavobacteriaceae</taxon>
        <taxon>Gelidibacter</taxon>
    </lineage>
</organism>
<evidence type="ECO:0000256" key="8">
    <source>
        <dbReference type="ARBA" id="ARBA00022842"/>
    </source>
</evidence>
<dbReference type="SUPFAM" id="SSF55811">
    <property type="entry name" value="Nudix"/>
    <property type="match status" value="1"/>
</dbReference>
<evidence type="ECO:0000256" key="10">
    <source>
        <dbReference type="ARBA" id="ARBA00035861"/>
    </source>
</evidence>
<evidence type="ECO:0000256" key="7">
    <source>
        <dbReference type="ARBA" id="ARBA00022801"/>
    </source>
</evidence>
<evidence type="ECO:0000256" key="5">
    <source>
        <dbReference type="ARBA" id="ARBA00022723"/>
    </source>
</evidence>
<dbReference type="EMBL" id="JACGLT010000003">
    <property type="protein sequence ID" value="MBA6152170.1"/>
    <property type="molecule type" value="Genomic_DNA"/>
</dbReference>
<evidence type="ECO:0000256" key="2">
    <source>
        <dbReference type="ARBA" id="ARBA00005582"/>
    </source>
</evidence>
<comment type="caution">
    <text evidence="18">The sequence shown here is derived from an EMBL/GenBank/DDBJ whole genome shotgun (WGS) entry which is preliminary data.</text>
</comment>
<comment type="catalytic activity">
    <reaction evidence="10">
        <text>8-oxo-dGTP + H2O = 8-oxo-dGMP + diphosphate + H(+)</text>
        <dbReference type="Rhea" id="RHEA:31575"/>
        <dbReference type="ChEBI" id="CHEBI:15377"/>
        <dbReference type="ChEBI" id="CHEBI:15378"/>
        <dbReference type="ChEBI" id="CHEBI:33019"/>
        <dbReference type="ChEBI" id="CHEBI:63224"/>
        <dbReference type="ChEBI" id="CHEBI:77896"/>
        <dbReference type="EC" id="3.6.1.55"/>
    </reaction>
</comment>
<evidence type="ECO:0000259" key="17">
    <source>
        <dbReference type="PROSITE" id="PS51462"/>
    </source>
</evidence>